<gene>
    <name evidence="2" type="ORF">EIP75_10385</name>
</gene>
<accession>A0A3R8U440</accession>
<feature type="transmembrane region" description="Helical" evidence="1">
    <location>
        <begin position="69"/>
        <end position="93"/>
    </location>
</feature>
<dbReference type="EMBL" id="RSED01000007">
    <property type="protein sequence ID" value="RRS04297.1"/>
    <property type="molecule type" value="Genomic_DNA"/>
</dbReference>
<keyword evidence="1" id="KW-1133">Transmembrane helix</keyword>
<evidence type="ECO:0000313" key="3">
    <source>
        <dbReference type="Proteomes" id="UP000269265"/>
    </source>
</evidence>
<comment type="caution">
    <text evidence="2">The sequence shown here is derived from an EMBL/GenBank/DDBJ whole genome shotgun (WGS) entry which is preliminary data.</text>
</comment>
<name>A0A3R8U440_9BURK</name>
<dbReference type="AlphaFoldDB" id="A0A3R8U440"/>
<feature type="transmembrane region" description="Helical" evidence="1">
    <location>
        <begin position="6"/>
        <end position="25"/>
    </location>
</feature>
<sequence>MAPADPITLILMYGLIPLWIVAGVADWLCHRSAGIEHNAGPKESLIHLLMFAEVGLPLVIALVCEINALVIVLMVAAFFVHEATALWDVSYAVTKRVVTPLEQHIHSFLEMIPLMAIGLLAVSHWEQVQALVGTGPAKADFSLRLKDPSVSGKYLAAVLSAAFLFSFVPYVLELRRGLRARRRDQAM</sequence>
<dbReference type="OrthoDB" id="6028296at2"/>
<dbReference type="Proteomes" id="UP000269265">
    <property type="component" value="Unassembled WGS sequence"/>
</dbReference>
<evidence type="ECO:0000313" key="2">
    <source>
        <dbReference type="EMBL" id="RRS04297.1"/>
    </source>
</evidence>
<reference evidence="2 3" key="1">
    <citation type="submission" date="2018-12" db="EMBL/GenBank/DDBJ databases">
        <title>The whole draft genome of Aquabacterium sp. SJQ9.</title>
        <authorList>
            <person name="Sun L."/>
            <person name="Gao X."/>
            <person name="Chen W."/>
            <person name="Huang K."/>
        </authorList>
    </citation>
    <scope>NUCLEOTIDE SEQUENCE [LARGE SCALE GENOMIC DNA]</scope>
    <source>
        <strain evidence="2 3">SJQ9</strain>
    </source>
</reference>
<protein>
    <submittedName>
        <fullName evidence="2">Diguanylate cyclase</fullName>
    </submittedName>
</protein>
<organism evidence="2 3">
    <name type="scientific">Aquabacterium soli</name>
    <dbReference type="NCBI Taxonomy" id="2493092"/>
    <lineage>
        <taxon>Bacteria</taxon>
        <taxon>Pseudomonadati</taxon>
        <taxon>Pseudomonadota</taxon>
        <taxon>Betaproteobacteria</taxon>
        <taxon>Burkholderiales</taxon>
        <taxon>Aquabacterium</taxon>
    </lineage>
</organism>
<dbReference type="RefSeq" id="WP_125243204.1">
    <property type="nucleotide sequence ID" value="NZ_RSED01000007.1"/>
</dbReference>
<keyword evidence="1" id="KW-0472">Membrane</keyword>
<evidence type="ECO:0000256" key="1">
    <source>
        <dbReference type="SAM" id="Phobius"/>
    </source>
</evidence>
<feature type="transmembrane region" description="Helical" evidence="1">
    <location>
        <begin position="154"/>
        <end position="172"/>
    </location>
</feature>
<feature type="transmembrane region" description="Helical" evidence="1">
    <location>
        <begin position="45"/>
        <end position="63"/>
    </location>
</feature>
<proteinExistence type="predicted"/>
<keyword evidence="1" id="KW-0812">Transmembrane</keyword>
<keyword evidence="3" id="KW-1185">Reference proteome</keyword>